<evidence type="ECO:0000313" key="3">
    <source>
        <dbReference type="Proteomes" id="UP000239711"/>
    </source>
</evidence>
<accession>A0A2S9J8B9</accession>
<sequence length="118" mass="13837">MLKKTLLLCLTTFSVLFSFAQQKELTDFPKGYAPKEVGRLIAYRFVYMGNALHAGKWIGYPQTFYWKSGLNFAELTQDKYLTKYLQNRFELLFDIQRTISPVQQSVFHCLLNEIRPQA</sequence>
<keyword evidence="1" id="KW-0732">Signal</keyword>
<dbReference type="AlphaFoldDB" id="A0A2S9J8B9"/>
<comment type="caution">
    <text evidence="2">The sequence shown here is derived from an EMBL/GenBank/DDBJ whole genome shotgun (WGS) entry which is preliminary data.</text>
</comment>
<dbReference type="Proteomes" id="UP000239711">
    <property type="component" value="Unassembled WGS sequence"/>
</dbReference>
<name>A0A2S9J8B9_9SPHI</name>
<evidence type="ECO:0000313" key="2">
    <source>
        <dbReference type="EMBL" id="PRD49000.1"/>
    </source>
</evidence>
<dbReference type="RefSeq" id="WP_105715566.1">
    <property type="nucleotide sequence ID" value="NZ_PVBQ01000002.1"/>
</dbReference>
<gene>
    <name evidence="2" type="ORF">C5745_03445</name>
</gene>
<protein>
    <submittedName>
        <fullName evidence="2">Uncharacterized protein</fullName>
    </submittedName>
</protein>
<keyword evidence="3" id="KW-1185">Reference proteome</keyword>
<feature type="signal peptide" evidence="1">
    <location>
        <begin position="1"/>
        <end position="20"/>
    </location>
</feature>
<reference evidence="2 3" key="1">
    <citation type="submission" date="2018-02" db="EMBL/GenBank/DDBJ databases">
        <title>The draft genome of Sphingobacterium sp. 5JN-11.</title>
        <authorList>
            <person name="Liu L."/>
            <person name="Li L."/>
            <person name="Liang L."/>
            <person name="Zhang X."/>
            <person name="Wang T."/>
        </authorList>
    </citation>
    <scope>NUCLEOTIDE SEQUENCE [LARGE SCALE GENOMIC DNA]</scope>
    <source>
        <strain evidence="2 3">5JN-11</strain>
    </source>
</reference>
<evidence type="ECO:0000256" key="1">
    <source>
        <dbReference type="SAM" id="SignalP"/>
    </source>
</evidence>
<dbReference type="EMBL" id="PVBQ01000002">
    <property type="protein sequence ID" value="PRD49000.1"/>
    <property type="molecule type" value="Genomic_DNA"/>
</dbReference>
<feature type="chain" id="PRO_5015655619" evidence="1">
    <location>
        <begin position="21"/>
        <end position="118"/>
    </location>
</feature>
<proteinExistence type="predicted"/>
<organism evidence="2 3">
    <name type="scientific">Sphingobacterium haloxyli</name>
    <dbReference type="NCBI Taxonomy" id="2100533"/>
    <lineage>
        <taxon>Bacteria</taxon>
        <taxon>Pseudomonadati</taxon>
        <taxon>Bacteroidota</taxon>
        <taxon>Sphingobacteriia</taxon>
        <taxon>Sphingobacteriales</taxon>
        <taxon>Sphingobacteriaceae</taxon>
        <taxon>Sphingobacterium</taxon>
    </lineage>
</organism>